<sequence>MPAKEAARIEIRWLGISESKGLPKVYHLKTDFVKVEDKIQIQTFLQNLAQFNKNQRPPTIYAEDLTKEQIETKKKKFAQKKTKKS</sequence>
<evidence type="ECO:0000313" key="2">
    <source>
        <dbReference type="WBParaSite" id="nRc.2.0.1.t38734-RA"/>
    </source>
</evidence>
<organism evidence="1 2">
    <name type="scientific">Romanomermis culicivorax</name>
    <name type="common">Nematode worm</name>
    <dbReference type="NCBI Taxonomy" id="13658"/>
    <lineage>
        <taxon>Eukaryota</taxon>
        <taxon>Metazoa</taxon>
        <taxon>Ecdysozoa</taxon>
        <taxon>Nematoda</taxon>
        <taxon>Enoplea</taxon>
        <taxon>Dorylaimia</taxon>
        <taxon>Mermithida</taxon>
        <taxon>Mermithoidea</taxon>
        <taxon>Mermithidae</taxon>
        <taxon>Romanomermis</taxon>
    </lineage>
</organism>
<dbReference type="AlphaFoldDB" id="A0A915KJ03"/>
<evidence type="ECO:0000313" key="1">
    <source>
        <dbReference type="Proteomes" id="UP000887565"/>
    </source>
</evidence>
<proteinExistence type="predicted"/>
<protein>
    <submittedName>
        <fullName evidence="2">Uncharacterized protein</fullName>
    </submittedName>
</protein>
<dbReference type="WBParaSite" id="nRc.2.0.1.t38734-RA">
    <property type="protein sequence ID" value="nRc.2.0.1.t38734-RA"/>
    <property type="gene ID" value="nRc.2.0.1.g38734"/>
</dbReference>
<dbReference type="Proteomes" id="UP000887565">
    <property type="component" value="Unplaced"/>
</dbReference>
<reference evidence="2" key="1">
    <citation type="submission" date="2022-11" db="UniProtKB">
        <authorList>
            <consortium name="WormBaseParasite"/>
        </authorList>
    </citation>
    <scope>IDENTIFICATION</scope>
</reference>
<keyword evidence="1" id="KW-1185">Reference proteome</keyword>
<accession>A0A915KJ03</accession>
<name>A0A915KJ03_ROMCU</name>